<protein>
    <submittedName>
        <fullName evidence="1">Uncharacterized protein</fullName>
    </submittedName>
</protein>
<organism evidence="1 2">
    <name type="scientific">Aspergillus nanangensis</name>
    <dbReference type="NCBI Taxonomy" id="2582783"/>
    <lineage>
        <taxon>Eukaryota</taxon>
        <taxon>Fungi</taxon>
        <taxon>Dikarya</taxon>
        <taxon>Ascomycota</taxon>
        <taxon>Pezizomycotina</taxon>
        <taxon>Eurotiomycetes</taxon>
        <taxon>Eurotiomycetidae</taxon>
        <taxon>Eurotiales</taxon>
        <taxon>Aspergillaceae</taxon>
        <taxon>Aspergillus</taxon>
        <taxon>Aspergillus subgen. Circumdati</taxon>
    </lineage>
</organism>
<reference evidence="1" key="2">
    <citation type="submission" date="2020-02" db="EMBL/GenBank/DDBJ databases">
        <authorList>
            <person name="Gilchrist C.L.M."/>
            <person name="Chooi Y.-H."/>
        </authorList>
    </citation>
    <scope>NUCLEOTIDE SEQUENCE</scope>
    <source>
        <strain evidence="1">MST-FP2251</strain>
    </source>
</reference>
<comment type="caution">
    <text evidence="1">The sequence shown here is derived from an EMBL/GenBank/DDBJ whole genome shotgun (WGS) entry which is preliminary data.</text>
</comment>
<dbReference type="Proteomes" id="UP001194746">
    <property type="component" value="Unassembled WGS sequence"/>
</dbReference>
<accession>A0AAD4CHJ3</accession>
<reference evidence="1" key="1">
    <citation type="journal article" date="2019" name="Beilstein J. Org. Chem.">
        <title>Nanangenines: drimane sesquiterpenoids as the dominant metabolite cohort of a novel Australian fungus, Aspergillus nanangensis.</title>
        <authorList>
            <person name="Lacey H.J."/>
            <person name="Gilchrist C.L.M."/>
            <person name="Crombie A."/>
            <person name="Kalaitzis J.A."/>
            <person name="Vuong D."/>
            <person name="Rutledge P.J."/>
            <person name="Turner P."/>
            <person name="Pitt J.I."/>
            <person name="Lacey E."/>
            <person name="Chooi Y.H."/>
            <person name="Piggott A.M."/>
        </authorList>
    </citation>
    <scope>NUCLEOTIDE SEQUENCE</scope>
    <source>
        <strain evidence="1">MST-FP2251</strain>
    </source>
</reference>
<name>A0AAD4CHJ3_ASPNN</name>
<evidence type="ECO:0000313" key="2">
    <source>
        <dbReference type="Proteomes" id="UP001194746"/>
    </source>
</evidence>
<keyword evidence="2" id="KW-1185">Reference proteome</keyword>
<dbReference type="AlphaFoldDB" id="A0AAD4CHJ3"/>
<proteinExistence type="predicted"/>
<sequence>MHFVGTVLSAILNMRLAANVRIIPGVFLVIAMYSDHRTRERAKRNRLASLPVPSPANVMQPSIALEIFAYPRRTAMVAMPMTIAFQDLASVTILAKACRKLYLHESCNKNEDCLSGMCLDDQCKVYYCPEDEQVCSKDSYCLDHPEPQDDSESQDKFEGATCVPSKEQGESCSSLSHGECGEGLCVDNTCTPPIEQQNDLGGSCDLSKGHACVKGGYCENKKCLSDGRRAAKCDICSNKVAFCEKEVCTARWSLHEPCSKDYQCLSNRCQHGLCGTKETKALEDPCTTDSDCNDGLDCQLSQGIAGPGRICGVPISQGRGQRCKKTSDCSSYNYYCYKGDCMDIDSVEGKTCDNKGECGGQIRKEGSGGTWYLKIGFTCDNHKCHYANKHDGCIRFFDRIFPGVQCYE</sequence>
<evidence type="ECO:0000313" key="1">
    <source>
        <dbReference type="EMBL" id="KAF9886591.1"/>
    </source>
</evidence>
<dbReference type="EMBL" id="VCAU01000074">
    <property type="protein sequence ID" value="KAF9886591.1"/>
    <property type="molecule type" value="Genomic_DNA"/>
</dbReference>
<gene>
    <name evidence="1" type="ORF">FE257_011231</name>
</gene>